<evidence type="ECO:0000256" key="1">
    <source>
        <dbReference type="ARBA" id="ARBA00022729"/>
    </source>
</evidence>
<keyword evidence="5" id="KW-1185">Reference proteome</keyword>
<evidence type="ECO:0000256" key="2">
    <source>
        <dbReference type="SAM" id="SignalP"/>
    </source>
</evidence>
<gene>
    <name evidence="4" type="ORF">J2X31_002393</name>
</gene>
<dbReference type="SUPFAM" id="SSF49785">
    <property type="entry name" value="Galactose-binding domain-like"/>
    <property type="match status" value="1"/>
</dbReference>
<dbReference type="Proteomes" id="UP001255185">
    <property type="component" value="Unassembled WGS sequence"/>
</dbReference>
<comment type="caution">
    <text evidence="4">The sequence shown here is derived from an EMBL/GenBank/DDBJ whole genome shotgun (WGS) entry which is preliminary data.</text>
</comment>
<evidence type="ECO:0000313" key="4">
    <source>
        <dbReference type="EMBL" id="MDR6968370.1"/>
    </source>
</evidence>
<organism evidence="4 5">
    <name type="scientific">Flavobacterium arsenatis</name>
    <dbReference type="NCBI Taxonomy" id="1484332"/>
    <lineage>
        <taxon>Bacteria</taxon>
        <taxon>Pseudomonadati</taxon>
        <taxon>Bacteroidota</taxon>
        <taxon>Flavobacteriia</taxon>
        <taxon>Flavobacteriales</taxon>
        <taxon>Flavobacteriaceae</taxon>
        <taxon>Flavobacterium</taxon>
    </lineage>
</organism>
<evidence type="ECO:0000313" key="5">
    <source>
        <dbReference type="Proteomes" id="UP001255185"/>
    </source>
</evidence>
<keyword evidence="1 2" id="KW-0732">Signal</keyword>
<dbReference type="EMBL" id="JAVDVI010000010">
    <property type="protein sequence ID" value="MDR6968370.1"/>
    <property type="molecule type" value="Genomic_DNA"/>
</dbReference>
<protein>
    <recommendedName>
        <fullName evidence="3">Secretion system C-terminal sorting domain-containing protein</fullName>
    </recommendedName>
</protein>
<proteinExistence type="predicted"/>
<feature type="domain" description="Secretion system C-terminal sorting" evidence="3">
    <location>
        <begin position="540"/>
        <end position="608"/>
    </location>
</feature>
<feature type="signal peptide" evidence="2">
    <location>
        <begin position="1"/>
        <end position="18"/>
    </location>
</feature>
<name>A0ABU1TQV6_9FLAO</name>
<sequence length="610" mass="66816">MKKITQTFFLLICSYAFSQAPTDAPAVPTRNPANVISMFSNAYTNVAVDTWKTDWSVAALEDLSIAGNDVKKYSNLSFVGIETVGPNLINAGNMTYFHVDIWTSNMTTFRIKLVDFGPDGVFGGTDNSEHEVTFESPTQNTWVSFDIPLANFTNLLNKDHIAQLIFSGNPVGAGTVFIDNVYFTNEANNVPTDPTVAAPAPTFPQADVISLFSNTYTNVPVDTWKTDWSDATLTEEQIAGNDVKKYNPLVFAGIETVTSQINASGMTKFNINVWSPDFTVFRIKLVDFGANGIYDGPGVGDDSEHEITFNNPAQSTWISYSIPLADFTNLTSLEHISQLILVGGGGKVFIDNVFFSNEVILPQDPTVAAPTPTLPQANVMSMFSNAYTNVPVDTWKTDWSNAILEEVQIAGNDTKKYTALDFVGIETVTNQLNITSMEYFNVDVWSPNFSIFKIKLVDFGADGAFQGGDDVEHELTFNNPVQSQWTTMSIPLSDFTGLVTREHIAQLIFVGGGSKVYVDNVYFSNVPLGTVDFKTASVKMYPNPVSDVFNVSADKAIENITIYNTLGQQVLAVNASRTTETIDLSSFQSGVYIARVTVDGKTSTSRIIKK</sequence>
<feature type="chain" id="PRO_5046432193" description="Secretion system C-terminal sorting domain-containing protein" evidence="2">
    <location>
        <begin position="19"/>
        <end position="610"/>
    </location>
</feature>
<dbReference type="RefSeq" id="WP_310026921.1">
    <property type="nucleotide sequence ID" value="NZ_JAVDVI010000010.1"/>
</dbReference>
<evidence type="ECO:0000259" key="3">
    <source>
        <dbReference type="Pfam" id="PF18962"/>
    </source>
</evidence>
<dbReference type="InterPro" id="IPR026444">
    <property type="entry name" value="Secre_tail"/>
</dbReference>
<dbReference type="Pfam" id="PF18962">
    <property type="entry name" value="Por_Secre_tail"/>
    <property type="match status" value="1"/>
</dbReference>
<accession>A0ABU1TQV6</accession>
<dbReference type="NCBIfam" id="TIGR04183">
    <property type="entry name" value="Por_Secre_tail"/>
    <property type="match status" value="1"/>
</dbReference>
<dbReference type="InterPro" id="IPR008979">
    <property type="entry name" value="Galactose-bd-like_sf"/>
</dbReference>
<dbReference type="Gene3D" id="2.60.120.430">
    <property type="entry name" value="Galactose-binding lectin"/>
    <property type="match status" value="3"/>
</dbReference>
<reference evidence="4 5" key="1">
    <citation type="submission" date="2023-07" db="EMBL/GenBank/DDBJ databases">
        <title>Sorghum-associated microbial communities from plants grown in Nebraska, USA.</title>
        <authorList>
            <person name="Schachtman D."/>
        </authorList>
    </citation>
    <scope>NUCLEOTIDE SEQUENCE [LARGE SCALE GENOMIC DNA]</scope>
    <source>
        <strain evidence="4 5">3773</strain>
    </source>
</reference>